<dbReference type="Pfam" id="PF00534">
    <property type="entry name" value="Glycos_transf_1"/>
    <property type="match status" value="1"/>
</dbReference>
<dbReference type="EMBL" id="WVIC01000030">
    <property type="protein sequence ID" value="NCJ07642.1"/>
    <property type="molecule type" value="Genomic_DNA"/>
</dbReference>
<dbReference type="CDD" id="cd03821">
    <property type="entry name" value="GT4_Bme6-like"/>
    <property type="match status" value="1"/>
</dbReference>
<evidence type="ECO:0000313" key="4">
    <source>
        <dbReference type="Proteomes" id="UP000607397"/>
    </source>
</evidence>
<dbReference type="Pfam" id="PF13439">
    <property type="entry name" value="Glyco_transf_4"/>
    <property type="match status" value="1"/>
</dbReference>
<dbReference type="Gene3D" id="3.40.50.2000">
    <property type="entry name" value="Glycogen Phosphorylase B"/>
    <property type="match status" value="2"/>
</dbReference>
<protein>
    <submittedName>
        <fullName evidence="3">Glycosyltransferase</fullName>
    </submittedName>
</protein>
<dbReference type="PANTHER" id="PTHR45947:SF3">
    <property type="entry name" value="SULFOQUINOVOSYL TRANSFERASE SQD2"/>
    <property type="match status" value="1"/>
</dbReference>
<dbReference type="AlphaFoldDB" id="A0A8K2A1D6"/>
<dbReference type="SUPFAM" id="SSF53756">
    <property type="entry name" value="UDP-Glycosyltransferase/glycogen phosphorylase"/>
    <property type="match status" value="1"/>
</dbReference>
<accession>A0A8K2A1D6</accession>
<dbReference type="RefSeq" id="WP_161826121.1">
    <property type="nucleotide sequence ID" value="NZ_WVIC01000030.1"/>
</dbReference>
<gene>
    <name evidence="3" type="ORF">GS597_14215</name>
</gene>
<feature type="domain" description="Glycosyl transferase family 1" evidence="1">
    <location>
        <begin position="197"/>
        <end position="360"/>
    </location>
</feature>
<comment type="caution">
    <text evidence="3">The sequence shown here is derived from an EMBL/GenBank/DDBJ whole genome shotgun (WGS) entry which is preliminary data.</text>
</comment>
<reference evidence="3" key="1">
    <citation type="submission" date="2019-12" db="EMBL/GenBank/DDBJ databases">
        <title>High-Quality draft genome sequences of three cyanobacteria isolated from the limestone walls of the Old Cathedral of Coimbra.</title>
        <authorList>
            <person name="Tiago I."/>
            <person name="Soares F."/>
            <person name="Portugal A."/>
        </authorList>
    </citation>
    <scope>NUCLEOTIDE SEQUENCE [LARGE SCALE GENOMIC DNA]</scope>
    <source>
        <strain evidence="3">C</strain>
    </source>
</reference>
<dbReference type="GO" id="GO:0016757">
    <property type="term" value="F:glycosyltransferase activity"/>
    <property type="evidence" value="ECO:0007669"/>
    <property type="project" value="InterPro"/>
</dbReference>
<evidence type="ECO:0000259" key="2">
    <source>
        <dbReference type="Pfam" id="PF13439"/>
    </source>
</evidence>
<dbReference type="InterPro" id="IPR050194">
    <property type="entry name" value="Glycosyltransferase_grp1"/>
</dbReference>
<dbReference type="InterPro" id="IPR001296">
    <property type="entry name" value="Glyco_trans_1"/>
</dbReference>
<keyword evidence="4" id="KW-1185">Reference proteome</keyword>
<sequence length="387" mass="43115">MKILLVIPSLGSIDGGTTNTVISLAESLGSQGINVDVVTTNANGLALVDVPLYTWLNKSGYRVRYFSYSNLGTYKWSISFANWLFNHVSDYDIVHIHAIFSLPNIPAYFACQFKQIPYVVTPHGMLEPWALSYKAWKKKLYYFIFERPALKKASFIQAISSLEAEHIHLLNLDVNVALVANGVHLDHYENLPDSKIFFEQFPKILSKTLILFLGRIDPKKGLDLLSEAFKDINCQFPNTHLVIAGPDAIGFQPKVEGFFAQYGCLESVTFTGMLTGKLKYAALSASDLYVAPSYSEGFSISILEAMASSLPCIITTGCNFPEALESHSAYIVEPNASQIGDALRRCLQNSEAAREMGMRAHELVCKYYTWDKVATQLIDVYTSILNK</sequence>
<evidence type="ECO:0000313" key="3">
    <source>
        <dbReference type="EMBL" id="NCJ07642.1"/>
    </source>
</evidence>
<dbReference type="PANTHER" id="PTHR45947">
    <property type="entry name" value="SULFOQUINOVOSYL TRANSFERASE SQD2"/>
    <property type="match status" value="1"/>
</dbReference>
<dbReference type="Proteomes" id="UP000607397">
    <property type="component" value="Unassembled WGS sequence"/>
</dbReference>
<name>A0A8K2A1D6_9CYAN</name>
<feature type="domain" description="Glycosyltransferase subfamily 4-like N-terminal" evidence="2">
    <location>
        <begin position="15"/>
        <end position="186"/>
    </location>
</feature>
<dbReference type="InterPro" id="IPR028098">
    <property type="entry name" value="Glyco_trans_4-like_N"/>
</dbReference>
<proteinExistence type="predicted"/>
<evidence type="ECO:0000259" key="1">
    <source>
        <dbReference type="Pfam" id="PF00534"/>
    </source>
</evidence>
<organism evidence="3 4">
    <name type="scientific">Petrachloros mirabilis ULC683</name>
    <dbReference type="NCBI Taxonomy" id="2781853"/>
    <lineage>
        <taxon>Bacteria</taxon>
        <taxon>Bacillati</taxon>
        <taxon>Cyanobacteriota</taxon>
        <taxon>Cyanophyceae</taxon>
        <taxon>Synechococcales</taxon>
        <taxon>Petrachlorosaceae</taxon>
        <taxon>Petrachloros</taxon>
        <taxon>Petrachloros mirabilis</taxon>
    </lineage>
</organism>